<gene>
    <name evidence="1" type="ORF">GCM10007384_29280</name>
</gene>
<keyword evidence="2" id="KW-1185">Reference proteome</keyword>
<evidence type="ECO:0000313" key="2">
    <source>
        <dbReference type="Proteomes" id="UP000601108"/>
    </source>
</evidence>
<dbReference type="AlphaFoldDB" id="A0A918JY28"/>
<accession>A0A918JY28</accession>
<dbReference type="PANTHER" id="PTHR43405:SF1">
    <property type="entry name" value="GLYCOSYL HYDROLASE DIGH"/>
    <property type="match status" value="1"/>
</dbReference>
<dbReference type="InterPro" id="IPR052177">
    <property type="entry name" value="Divisome_Glycosyl_Hydrolase"/>
</dbReference>
<proteinExistence type="predicted"/>
<dbReference type="Gene3D" id="3.20.20.80">
    <property type="entry name" value="Glycosidases"/>
    <property type="match status" value="1"/>
</dbReference>
<dbReference type="PROSITE" id="PS51257">
    <property type="entry name" value="PROKAR_LIPOPROTEIN"/>
    <property type="match status" value="1"/>
</dbReference>
<dbReference type="PANTHER" id="PTHR43405">
    <property type="entry name" value="GLYCOSYL HYDROLASE DIGH"/>
    <property type="match status" value="1"/>
</dbReference>
<dbReference type="Proteomes" id="UP000601108">
    <property type="component" value="Unassembled WGS sequence"/>
</dbReference>
<evidence type="ECO:0000313" key="1">
    <source>
        <dbReference type="EMBL" id="GGX26277.1"/>
    </source>
</evidence>
<protein>
    <recommendedName>
        <fullName evidence="3">Glycosyl hydrolase-like 10 domain-containing protein</fullName>
    </recommendedName>
</protein>
<dbReference type="InterPro" id="IPR017853">
    <property type="entry name" value="GH"/>
</dbReference>
<sequence>MHSIKINVMKKIFSILVFVFLIASCKKEVKKVMVSSPYKIPLYAWAQLPQDATDEELKKEYQDLKNKGVDGLMYSAGHDPLTYKRVGKIVKQVGMEFHAWIPTMVQNNNPALKPEWYAINRKGESAFDKPAYVSHYQFLCPNREEVYDFLENLYSSIADIEEIDGIHLDYIRFPDVILAEGLWEKYELVMDKEYPQFDYCYCDTCTNDFKSKSGIDIKEIEDPSQVEEWKQFRYDLITNIVNKLADVVHRKNKVINAAVFPGPNSVAKKLVRQEWNKWNLDAFYPMNYNDFYLEDTKWIGELTKEEVSSVSDKKPVYSGLFICPKPDTKAKEADPENHGLLPEELENAIKESMKNGATGVCLFTPNRMTDAHWKVLQNVIHTDFTKN</sequence>
<evidence type="ECO:0008006" key="3">
    <source>
        <dbReference type="Google" id="ProtNLM"/>
    </source>
</evidence>
<reference evidence="1 2" key="1">
    <citation type="journal article" date="2014" name="Int. J. Syst. Evol. Microbiol.">
        <title>Complete genome sequence of Corynebacterium casei LMG S-19264T (=DSM 44701T), isolated from a smear-ripened cheese.</title>
        <authorList>
            <consortium name="US DOE Joint Genome Institute (JGI-PGF)"/>
            <person name="Walter F."/>
            <person name="Albersmeier A."/>
            <person name="Kalinowski J."/>
            <person name="Ruckert C."/>
        </authorList>
    </citation>
    <scope>NUCLEOTIDE SEQUENCE [LARGE SCALE GENOMIC DNA]</scope>
    <source>
        <strain evidence="1 2">KCTC 12285</strain>
    </source>
</reference>
<comment type="caution">
    <text evidence="1">The sequence shown here is derived from an EMBL/GenBank/DDBJ whole genome shotgun (WGS) entry which is preliminary data.</text>
</comment>
<name>A0A918JY28_9FLAO</name>
<dbReference type="SUPFAM" id="SSF51445">
    <property type="entry name" value="(Trans)glycosidases"/>
    <property type="match status" value="1"/>
</dbReference>
<dbReference type="EMBL" id="BMWS01000021">
    <property type="protein sequence ID" value="GGX26277.1"/>
    <property type="molecule type" value="Genomic_DNA"/>
</dbReference>
<organism evidence="1 2">
    <name type="scientific">Aquimarina muelleri</name>
    <dbReference type="NCBI Taxonomy" id="279356"/>
    <lineage>
        <taxon>Bacteria</taxon>
        <taxon>Pseudomonadati</taxon>
        <taxon>Bacteroidota</taxon>
        <taxon>Flavobacteriia</taxon>
        <taxon>Flavobacteriales</taxon>
        <taxon>Flavobacteriaceae</taxon>
        <taxon>Aquimarina</taxon>
    </lineage>
</organism>